<dbReference type="EMBL" id="JAOYFB010000004">
    <property type="protein sequence ID" value="KAK4013089.1"/>
    <property type="molecule type" value="Genomic_DNA"/>
</dbReference>
<sequence length="103" mass="11745">MEASHPGITHFTNPEQAQQRWAISHHVRVGLITTLLDHLELIRKEDVSKETSPHRVKKDNVLFNDITEKQEEGSDDGQHLYNICSGKAASKETTNFLLNVREN</sequence>
<accession>A0ABQ9ZKW0</accession>
<keyword evidence="2" id="KW-1185">Reference proteome</keyword>
<comment type="caution">
    <text evidence="1">The sequence shown here is derived from an EMBL/GenBank/DDBJ whole genome shotgun (WGS) entry which is preliminary data.</text>
</comment>
<proteinExistence type="predicted"/>
<reference evidence="1 2" key="1">
    <citation type="journal article" date="2023" name="Nucleic Acids Res.">
        <title>The hologenome of Daphnia magna reveals possible DNA methylation and microbiome-mediated evolution of the host genome.</title>
        <authorList>
            <person name="Chaturvedi A."/>
            <person name="Li X."/>
            <person name="Dhandapani V."/>
            <person name="Marshall H."/>
            <person name="Kissane S."/>
            <person name="Cuenca-Cambronero M."/>
            <person name="Asole G."/>
            <person name="Calvet F."/>
            <person name="Ruiz-Romero M."/>
            <person name="Marangio P."/>
            <person name="Guigo R."/>
            <person name="Rago D."/>
            <person name="Mirbahai L."/>
            <person name="Eastwood N."/>
            <person name="Colbourne J.K."/>
            <person name="Zhou J."/>
            <person name="Mallon E."/>
            <person name="Orsini L."/>
        </authorList>
    </citation>
    <scope>NUCLEOTIDE SEQUENCE [LARGE SCALE GENOMIC DNA]</scope>
    <source>
        <strain evidence="1">LRV0_1</strain>
    </source>
</reference>
<name>A0ABQ9ZKW0_9CRUS</name>
<organism evidence="1 2">
    <name type="scientific">Daphnia magna</name>
    <dbReference type="NCBI Taxonomy" id="35525"/>
    <lineage>
        <taxon>Eukaryota</taxon>
        <taxon>Metazoa</taxon>
        <taxon>Ecdysozoa</taxon>
        <taxon>Arthropoda</taxon>
        <taxon>Crustacea</taxon>
        <taxon>Branchiopoda</taxon>
        <taxon>Diplostraca</taxon>
        <taxon>Cladocera</taxon>
        <taxon>Anomopoda</taxon>
        <taxon>Daphniidae</taxon>
        <taxon>Daphnia</taxon>
    </lineage>
</organism>
<protein>
    <submittedName>
        <fullName evidence="1">Uncharacterized protein</fullName>
    </submittedName>
</protein>
<gene>
    <name evidence="1" type="ORF">OUZ56_025329</name>
</gene>
<evidence type="ECO:0000313" key="1">
    <source>
        <dbReference type="EMBL" id="KAK4013089.1"/>
    </source>
</evidence>
<dbReference type="Proteomes" id="UP001234178">
    <property type="component" value="Unassembled WGS sequence"/>
</dbReference>
<evidence type="ECO:0000313" key="2">
    <source>
        <dbReference type="Proteomes" id="UP001234178"/>
    </source>
</evidence>